<feature type="region of interest" description="Disordered" evidence="1">
    <location>
        <begin position="503"/>
        <end position="581"/>
    </location>
</feature>
<dbReference type="Proteomes" id="UP000464865">
    <property type="component" value="Chromosome M15-12"/>
</dbReference>
<keyword evidence="5" id="KW-1185">Reference proteome</keyword>
<evidence type="ECO:0000313" key="4">
    <source>
        <dbReference type="EMBL" id="QIB41127.1"/>
    </source>
</evidence>
<dbReference type="AlphaFoldDB" id="A0A7L5BQC3"/>
<dbReference type="InterPro" id="IPR043990">
    <property type="entry name" value="AC_1"/>
</dbReference>
<dbReference type="PANTHER" id="PTHR35037">
    <property type="entry name" value="C-TERMINAL REGION OF AIDA-LIKE PROTEIN"/>
    <property type="match status" value="1"/>
</dbReference>
<dbReference type="PANTHER" id="PTHR35037:SF3">
    <property type="entry name" value="C-TERMINAL REGION OF AIDA-LIKE PROTEIN"/>
    <property type="match status" value="1"/>
</dbReference>
<feature type="compositionally biased region" description="Pro residues" evidence="1">
    <location>
        <begin position="570"/>
        <end position="579"/>
    </location>
</feature>
<dbReference type="RefSeq" id="WP_082185957.1">
    <property type="nucleotide sequence ID" value="NZ_CP048635.1"/>
</dbReference>
<evidence type="ECO:0000259" key="3">
    <source>
        <dbReference type="PROSITE" id="PS51208"/>
    </source>
</evidence>
<evidence type="ECO:0000256" key="1">
    <source>
        <dbReference type="SAM" id="MobiDB-lite"/>
    </source>
</evidence>
<dbReference type="SMART" id="SM00869">
    <property type="entry name" value="Autotransporter"/>
    <property type="match status" value="1"/>
</dbReference>
<gene>
    <name evidence="4" type="ORF">G3A56_25475</name>
</gene>
<dbReference type="Gene3D" id="2.40.128.130">
    <property type="entry name" value="Autotransporter beta-domain"/>
    <property type="match status" value="1"/>
</dbReference>
<dbReference type="PROSITE" id="PS51208">
    <property type="entry name" value="AUTOTRANSPORTER"/>
    <property type="match status" value="1"/>
</dbReference>
<sequence>MNYRCQLKGLRRFLCSGTALVSGAIFFYSEPVDAACIFTPTAGDDNYICDTGTSVGGLNDTGGNNTLLLPAGGTGTIAGNVTFGGGTDRIEIYSGTIDGAVVQGGGNDAFVISGGTVTGNVQQGSGVDDFRMTGGTIQSLNQGDNLDTFFMSDGRIIDAFDDGDIATMTGGRIGRVNMKLDDNVFDMSGGVIDRNLVTGFGNDTIILSGGTIGGNISVSGGTDSVTVTGGTVGGNVLLSFGNDRFNWNGGGIIYGAIDLGADDDTATLTNLANAHIGATTQISGGLGTDTLTMSNVKTGGVARFDSWETINLTNDSELVFDGTLTLGDSGTGTGTLSIDSASTVYGGGANGRVSAFTAGAFANLVNSGRIDLTNGGGNASDTFTISGNYVGNGGQIFLDTVLGSDGSASDRLVIDGGTASGSTGMNVVNAGGSGATTTADGIMVVESVNGGTTAGSAFALNSRVAAGAYEYYLFKGGVSAGTQDNWYLRSTIVSGGGAIAGAPDPLQPIVTPEPEAPDITGAPPASQLPPTPIPTEGSATTDPTDPTPPINAGDPEPEAPPTPQAAGAASPPPAPPVPPTTLALIPSASAVPPTPGATPVIADIVPLYRIEVPTFSAVQPLAHYLALSTLGTFHERRGEQALLEDHGWMPTSWARTFGQNTELKWDGTVSPSFDGNLFGFQAGQDLLGRESEAGGFDRFGLFVGYSKMNGDIKGQALGWNNLAVGDVDISGTSVGGYWTHIGAQGWYIDAVLMGTWFGGDATSRAGERLDIDGTGVTASLEGGYPIALLEDWTLEPQAQIIWQNLSLDDAADRFSSVGFDSDSPFTGRVGARLQGNYQTSSGLIQPYLKANLWHSFSSDQTTRFANDPIVTEIGGTSLELGAGVVASLTERVSLFATVDYTTNLGGERKRVIEGNVGLNIKW</sequence>
<protein>
    <submittedName>
        <fullName evidence="4">Autotransporter domain-containing protein</fullName>
    </submittedName>
</protein>
<dbReference type="SUPFAM" id="SSF103515">
    <property type="entry name" value="Autotransporter"/>
    <property type="match status" value="1"/>
</dbReference>
<reference evidence="4 5" key="1">
    <citation type="submission" date="2020-02" db="EMBL/GenBank/DDBJ databases">
        <title>Plant-Promoting Endophytic Bacterium Rhizobium oryzihabitans sp. nov., Isolated from the Root of Rice.</title>
        <authorList>
            <person name="zhao J."/>
            <person name="Zhang G."/>
        </authorList>
    </citation>
    <scope>NUCLEOTIDE SEQUENCE [LARGE SCALE GENOMIC DNA]</scope>
    <source>
        <strain evidence="4 5">M15</strain>
    </source>
</reference>
<dbReference type="InterPro" id="IPR003991">
    <property type="entry name" value="Pertactin_virulence_factor"/>
</dbReference>
<dbReference type="Pfam" id="PF18883">
    <property type="entry name" value="AC_1"/>
    <property type="match status" value="1"/>
</dbReference>
<dbReference type="InterPro" id="IPR051551">
    <property type="entry name" value="Autotransporter_adhesion"/>
</dbReference>
<dbReference type="SUPFAM" id="SSF51126">
    <property type="entry name" value="Pectin lyase-like"/>
    <property type="match status" value="1"/>
</dbReference>
<feature type="signal peptide" evidence="2">
    <location>
        <begin position="1"/>
        <end position="34"/>
    </location>
</feature>
<evidence type="ECO:0000256" key="2">
    <source>
        <dbReference type="SAM" id="SignalP"/>
    </source>
</evidence>
<dbReference type="EMBL" id="CP048635">
    <property type="protein sequence ID" value="QIB41127.1"/>
    <property type="molecule type" value="Genomic_DNA"/>
</dbReference>
<feature type="domain" description="Autotransporter" evidence="3">
    <location>
        <begin position="645"/>
        <end position="922"/>
    </location>
</feature>
<name>A0A7L5BQC3_9HYPH</name>
<dbReference type="InterPro" id="IPR012332">
    <property type="entry name" value="Autotransporter_pectin_lyase_C"/>
</dbReference>
<dbReference type="CDD" id="cd01344">
    <property type="entry name" value="PL2_Passenger_AT"/>
    <property type="match status" value="1"/>
</dbReference>
<dbReference type="InterPro" id="IPR005546">
    <property type="entry name" value="Autotransporte_beta"/>
</dbReference>
<proteinExistence type="predicted"/>
<dbReference type="Gene3D" id="2.160.20.20">
    <property type="match status" value="1"/>
</dbReference>
<dbReference type="Pfam" id="PF03797">
    <property type="entry name" value="Autotransporter"/>
    <property type="match status" value="1"/>
</dbReference>
<organism evidence="4 5">
    <name type="scientific">Rhizobium oryzihabitans</name>
    <dbReference type="NCBI Taxonomy" id="2267833"/>
    <lineage>
        <taxon>Bacteria</taxon>
        <taxon>Pseudomonadati</taxon>
        <taxon>Pseudomonadota</taxon>
        <taxon>Alphaproteobacteria</taxon>
        <taxon>Hyphomicrobiales</taxon>
        <taxon>Rhizobiaceae</taxon>
        <taxon>Rhizobium/Agrobacterium group</taxon>
        <taxon>Rhizobium</taxon>
    </lineage>
</organism>
<feature type="chain" id="PRO_5029781323" evidence="2">
    <location>
        <begin position="35"/>
        <end position="922"/>
    </location>
</feature>
<accession>A0A7L5BQC3</accession>
<evidence type="ECO:0000313" key="5">
    <source>
        <dbReference type="Proteomes" id="UP000464865"/>
    </source>
</evidence>
<dbReference type="InterPro" id="IPR011050">
    <property type="entry name" value="Pectin_lyase_fold/virulence"/>
</dbReference>
<dbReference type="InterPro" id="IPR036709">
    <property type="entry name" value="Autotransporte_beta_dom_sf"/>
</dbReference>
<dbReference type="PRINTS" id="PR01484">
    <property type="entry name" value="PRTACTNFAMLY"/>
</dbReference>
<dbReference type="KEGG" id="roy:G3A56_25475"/>
<keyword evidence="2" id="KW-0732">Signal</keyword>